<sequence>MASSVKSSICEDCHVNVRALDLDLTCCLERKSLGLDLQAQKQRHSAMRFRSGRLNQLCDNWRYGPLLIVVVLVVAVVLV</sequence>
<evidence type="ECO:0000256" key="1">
    <source>
        <dbReference type="SAM" id="Phobius"/>
    </source>
</evidence>
<comment type="caution">
    <text evidence="2">The sequence shown here is derived from an EMBL/GenBank/DDBJ whole genome shotgun (WGS) entry which is preliminary data.</text>
</comment>
<accession>A0A1Q9E4W7</accession>
<keyword evidence="1" id="KW-1133">Transmembrane helix</keyword>
<evidence type="ECO:0000313" key="3">
    <source>
        <dbReference type="Proteomes" id="UP000186817"/>
    </source>
</evidence>
<dbReference type="Proteomes" id="UP000186817">
    <property type="component" value="Unassembled WGS sequence"/>
</dbReference>
<reference evidence="2 3" key="1">
    <citation type="submission" date="2016-02" db="EMBL/GenBank/DDBJ databases">
        <title>Genome analysis of coral dinoflagellate symbionts highlights evolutionary adaptations to a symbiotic lifestyle.</title>
        <authorList>
            <person name="Aranda M."/>
            <person name="Li Y."/>
            <person name="Liew Y.J."/>
            <person name="Baumgarten S."/>
            <person name="Simakov O."/>
            <person name="Wilson M."/>
            <person name="Piel J."/>
            <person name="Ashoor H."/>
            <person name="Bougouffa S."/>
            <person name="Bajic V.B."/>
            <person name="Ryu T."/>
            <person name="Ravasi T."/>
            <person name="Bayer T."/>
            <person name="Micklem G."/>
            <person name="Kim H."/>
            <person name="Bhak J."/>
            <person name="Lajeunesse T.C."/>
            <person name="Voolstra C.R."/>
        </authorList>
    </citation>
    <scope>NUCLEOTIDE SEQUENCE [LARGE SCALE GENOMIC DNA]</scope>
    <source>
        <strain evidence="2 3">CCMP2467</strain>
    </source>
</reference>
<dbReference type="EMBL" id="LSRX01000263">
    <property type="protein sequence ID" value="OLQ02470.1"/>
    <property type="molecule type" value="Genomic_DNA"/>
</dbReference>
<protein>
    <submittedName>
        <fullName evidence="2">Uncharacterized protein</fullName>
    </submittedName>
</protein>
<keyword evidence="1" id="KW-0472">Membrane</keyword>
<name>A0A1Q9E4W7_SYMMI</name>
<proteinExistence type="predicted"/>
<keyword evidence="3" id="KW-1185">Reference proteome</keyword>
<organism evidence="2 3">
    <name type="scientific">Symbiodinium microadriaticum</name>
    <name type="common">Dinoflagellate</name>
    <name type="synonym">Zooxanthella microadriatica</name>
    <dbReference type="NCBI Taxonomy" id="2951"/>
    <lineage>
        <taxon>Eukaryota</taxon>
        <taxon>Sar</taxon>
        <taxon>Alveolata</taxon>
        <taxon>Dinophyceae</taxon>
        <taxon>Suessiales</taxon>
        <taxon>Symbiodiniaceae</taxon>
        <taxon>Symbiodinium</taxon>
    </lineage>
</organism>
<gene>
    <name evidence="2" type="ORF">AK812_SmicGene14684</name>
</gene>
<evidence type="ECO:0000313" key="2">
    <source>
        <dbReference type="EMBL" id="OLQ02470.1"/>
    </source>
</evidence>
<keyword evidence="1" id="KW-0812">Transmembrane</keyword>
<feature type="transmembrane region" description="Helical" evidence="1">
    <location>
        <begin position="60"/>
        <end position="78"/>
    </location>
</feature>
<dbReference type="AlphaFoldDB" id="A0A1Q9E4W7"/>